<reference evidence="2 3" key="1">
    <citation type="submission" date="2018-02" db="EMBL/GenBank/DDBJ databases">
        <title>The genomes of Aspergillus section Nigri reveals drivers in fungal speciation.</title>
        <authorList>
            <consortium name="DOE Joint Genome Institute"/>
            <person name="Vesth T.C."/>
            <person name="Nybo J."/>
            <person name="Theobald S."/>
            <person name="Brandl J."/>
            <person name="Frisvad J.C."/>
            <person name="Nielsen K.F."/>
            <person name="Lyhne E.K."/>
            <person name="Kogle M.E."/>
            <person name="Kuo A."/>
            <person name="Riley R."/>
            <person name="Clum A."/>
            <person name="Nolan M."/>
            <person name="Lipzen A."/>
            <person name="Salamov A."/>
            <person name="Henrissat B."/>
            <person name="Wiebenga A."/>
            <person name="De vries R.P."/>
            <person name="Grigoriev I.V."/>
            <person name="Mortensen U.H."/>
            <person name="Andersen M.R."/>
            <person name="Baker S.E."/>
        </authorList>
    </citation>
    <scope>NUCLEOTIDE SEQUENCE [LARGE SCALE GENOMIC DNA]</scope>
    <source>
        <strain evidence="2 3">CBS 121593</strain>
    </source>
</reference>
<feature type="compositionally biased region" description="Polar residues" evidence="1">
    <location>
        <begin position="51"/>
        <end position="63"/>
    </location>
</feature>
<evidence type="ECO:0000313" key="3">
    <source>
        <dbReference type="Proteomes" id="UP000249402"/>
    </source>
</evidence>
<evidence type="ECO:0000313" key="2">
    <source>
        <dbReference type="EMBL" id="RAL00474.1"/>
    </source>
</evidence>
<dbReference type="RefSeq" id="XP_025574801.1">
    <property type="nucleotide sequence ID" value="XM_025724993.1"/>
</dbReference>
<sequence length="176" mass="19084">MQYSSRGSTGDLPSSRGGFSLFRPTTPLRPPVSFIPLAQVFEMFLGGLGRSPTQRGSASNQSHWAGKEEECEDGRWRADRSVAAAPEFGKHRAPTAFPPPRTAVVHNLAVKILAASRRRTGGEVTGRCQALSWNATVVVERRKMSTEQGAVERGTTSVFQLRLSAEGSPQPDRCMG</sequence>
<feature type="compositionally biased region" description="Polar residues" evidence="1">
    <location>
        <begin position="1"/>
        <end position="12"/>
    </location>
</feature>
<protein>
    <submittedName>
        <fullName evidence="2">Uncharacterized protein</fullName>
    </submittedName>
</protein>
<dbReference type="EMBL" id="KZ824440">
    <property type="protein sequence ID" value="RAL00474.1"/>
    <property type="molecule type" value="Genomic_DNA"/>
</dbReference>
<organism evidence="2 3">
    <name type="scientific">Aspergillus ibericus CBS 121593</name>
    <dbReference type="NCBI Taxonomy" id="1448316"/>
    <lineage>
        <taxon>Eukaryota</taxon>
        <taxon>Fungi</taxon>
        <taxon>Dikarya</taxon>
        <taxon>Ascomycota</taxon>
        <taxon>Pezizomycotina</taxon>
        <taxon>Eurotiomycetes</taxon>
        <taxon>Eurotiomycetidae</taxon>
        <taxon>Eurotiales</taxon>
        <taxon>Aspergillaceae</taxon>
        <taxon>Aspergillus</taxon>
        <taxon>Aspergillus subgen. Circumdati</taxon>
    </lineage>
</organism>
<proteinExistence type="predicted"/>
<name>A0A395H2M5_9EURO</name>
<dbReference type="VEuPathDB" id="FungiDB:BO80DRAFT_99235"/>
<feature type="region of interest" description="Disordered" evidence="1">
    <location>
        <begin position="1"/>
        <end position="23"/>
    </location>
</feature>
<keyword evidence="3" id="KW-1185">Reference proteome</keyword>
<dbReference type="Proteomes" id="UP000249402">
    <property type="component" value="Unassembled WGS sequence"/>
</dbReference>
<accession>A0A395H2M5</accession>
<gene>
    <name evidence="2" type="ORF">BO80DRAFT_99235</name>
</gene>
<dbReference type="AlphaFoldDB" id="A0A395H2M5"/>
<dbReference type="GeneID" id="37229858"/>
<feature type="region of interest" description="Disordered" evidence="1">
    <location>
        <begin position="50"/>
        <end position="72"/>
    </location>
</feature>
<evidence type="ECO:0000256" key="1">
    <source>
        <dbReference type="SAM" id="MobiDB-lite"/>
    </source>
</evidence>